<evidence type="ECO:0000313" key="3">
    <source>
        <dbReference type="EMBL" id="KFH47881.1"/>
    </source>
</evidence>
<accession>A0A086TEU9</accession>
<protein>
    <recommendedName>
        <fullName evidence="5">Cell wall protein-like protein</fullName>
    </recommendedName>
</protein>
<dbReference type="OrthoDB" id="3014608at2759"/>
<proteinExistence type="predicted"/>
<keyword evidence="4" id="KW-1185">Reference proteome</keyword>
<dbReference type="AlphaFoldDB" id="A0A086TEU9"/>
<name>A0A086TEU9_HAPC1</name>
<reference evidence="4" key="1">
    <citation type="journal article" date="2014" name="Genome Announc.">
        <title>Genome sequence and annotation of Acremonium chrysogenum, producer of the beta-lactam antibiotic cephalosporin C.</title>
        <authorList>
            <person name="Terfehr D."/>
            <person name="Dahlmann T.A."/>
            <person name="Specht T."/>
            <person name="Zadra I."/>
            <person name="Kuernsteiner H."/>
            <person name="Kueck U."/>
        </authorList>
    </citation>
    <scope>NUCLEOTIDE SEQUENCE [LARGE SCALE GENOMIC DNA]</scope>
    <source>
        <strain evidence="4">ATCC 11550 / CBS 779.69 / DSM 880 / IAM 14645 / JCM 23072 / IMI 49137</strain>
    </source>
</reference>
<dbReference type="Proteomes" id="UP000029964">
    <property type="component" value="Unassembled WGS sequence"/>
</dbReference>
<dbReference type="HOGENOM" id="CLU_079445_0_0_1"/>
<sequence>MYISKLALLAAQLSSVLAAPTRGSVVRPPFPSLSVAAGASETLPPTPAETGAPAPEEGGEGEAGENEIEQSAEFDVPIVVPGGSKVDTLYPPGQDGVFEVEIQGADDRTLTVTQNTSPAPPPAGFVTLEGSSFIVNLAEGTDGLALQKIDYILNANSTLDISAGTIGRLCTEIGAFVIDPAVGEIEFEAEENELTLTVQDVNAEWAVFIPDTTADGATGGGATGGGCAATDMKQELMDLLLRMLE</sequence>
<evidence type="ECO:0008006" key="5">
    <source>
        <dbReference type="Google" id="ProtNLM"/>
    </source>
</evidence>
<dbReference type="EMBL" id="JPKY01000006">
    <property type="protein sequence ID" value="KFH47881.1"/>
    <property type="molecule type" value="Genomic_DNA"/>
</dbReference>
<evidence type="ECO:0000313" key="4">
    <source>
        <dbReference type="Proteomes" id="UP000029964"/>
    </source>
</evidence>
<feature type="region of interest" description="Disordered" evidence="1">
    <location>
        <begin position="36"/>
        <end position="67"/>
    </location>
</feature>
<gene>
    <name evidence="3" type="ORF">ACRE_011520</name>
</gene>
<comment type="caution">
    <text evidence="3">The sequence shown here is derived from an EMBL/GenBank/DDBJ whole genome shotgun (WGS) entry which is preliminary data.</text>
</comment>
<feature type="compositionally biased region" description="Acidic residues" evidence="1">
    <location>
        <begin position="57"/>
        <end position="67"/>
    </location>
</feature>
<evidence type="ECO:0000256" key="2">
    <source>
        <dbReference type="SAM" id="SignalP"/>
    </source>
</evidence>
<organism evidence="3 4">
    <name type="scientific">Hapsidospora chrysogenum (strain ATCC 11550 / CBS 779.69 / DSM 880 / IAM 14645 / JCM 23072 / IMI 49137)</name>
    <name type="common">Acremonium chrysogenum</name>
    <dbReference type="NCBI Taxonomy" id="857340"/>
    <lineage>
        <taxon>Eukaryota</taxon>
        <taxon>Fungi</taxon>
        <taxon>Dikarya</taxon>
        <taxon>Ascomycota</taxon>
        <taxon>Pezizomycotina</taxon>
        <taxon>Sordariomycetes</taxon>
        <taxon>Hypocreomycetidae</taxon>
        <taxon>Hypocreales</taxon>
        <taxon>Bionectriaceae</taxon>
        <taxon>Hapsidospora</taxon>
    </lineage>
</organism>
<feature type="signal peptide" evidence="2">
    <location>
        <begin position="1"/>
        <end position="18"/>
    </location>
</feature>
<keyword evidence="2" id="KW-0732">Signal</keyword>
<evidence type="ECO:0000256" key="1">
    <source>
        <dbReference type="SAM" id="MobiDB-lite"/>
    </source>
</evidence>
<feature type="chain" id="PRO_5001815804" description="Cell wall protein-like protein" evidence="2">
    <location>
        <begin position="19"/>
        <end position="245"/>
    </location>
</feature>